<accession>A0AAW4Y9X0</accession>
<protein>
    <submittedName>
        <fullName evidence="1">Methylated-DNA--[protein]-cysteine S-methyltransferase</fullName>
    </submittedName>
</protein>
<dbReference type="AlphaFoldDB" id="A0AAW4Y9X0"/>
<gene>
    <name evidence="1" type="ORF">LB359_14020</name>
</gene>
<evidence type="ECO:0000313" key="2">
    <source>
        <dbReference type="Proteomes" id="UP001200271"/>
    </source>
</evidence>
<sequence>MVYKSYYDSPVGRLELVSDGVSL</sequence>
<comment type="caution">
    <text evidence="1">The sequence shown here is derived from an EMBL/GenBank/DDBJ whole genome shotgun (WGS) entry which is preliminary data.</text>
</comment>
<evidence type="ECO:0000313" key="1">
    <source>
        <dbReference type="EMBL" id="MCE3363423.1"/>
    </source>
</evidence>
<reference evidence="1" key="1">
    <citation type="journal article" date="2021" name="Front Med (Lausanne)">
        <title>The Prevalence and Determinants of Fusidic Acid Resistance Among Methicillin-Resistant Staphylococcus aureus Clinical Isolates in China.</title>
        <authorList>
            <person name="Zhao H."/>
            <person name="Wang X."/>
            <person name="Wang B."/>
            <person name="Xu Y."/>
            <person name="Rao L."/>
            <person name="Wan B."/>
            <person name="Guo Y."/>
            <person name="Wu X."/>
            <person name="Yu J."/>
            <person name="Chen L."/>
            <person name="Li M."/>
            <person name="Yu F."/>
        </authorList>
    </citation>
    <scope>NUCLEOTIDE SEQUENCE</scope>
    <source>
        <strain evidence="1">NC-4</strain>
    </source>
</reference>
<dbReference type="EMBL" id="JAIUEN010000164">
    <property type="protein sequence ID" value="MCE3363423.1"/>
    <property type="molecule type" value="Genomic_DNA"/>
</dbReference>
<name>A0AAW4Y9X0_STAAU</name>
<feature type="non-terminal residue" evidence="1">
    <location>
        <position position="23"/>
    </location>
</feature>
<proteinExistence type="predicted"/>
<organism evidence="1 2">
    <name type="scientific">Staphylococcus aureus</name>
    <dbReference type="NCBI Taxonomy" id="1280"/>
    <lineage>
        <taxon>Bacteria</taxon>
        <taxon>Bacillati</taxon>
        <taxon>Bacillota</taxon>
        <taxon>Bacilli</taxon>
        <taxon>Bacillales</taxon>
        <taxon>Staphylococcaceae</taxon>
        <taxon>Staphylococcus</taxon>
    </lineage>
</organism>
<dbReference type="Proteomes" id="UP001200271">
    <property type="component" value="Unassembled WGS sequence"/>
</dbReference>
<reference evidence="1" key="2">
    <citation type="submission" date="2023-08" db="EMBL/GenBank/DDBJ databases">
        <authorList>
            <person name="Zhao H."/>
            <person name="Wang X."/>
        </authorList>
    </citation>
    <scope>NUCLEOTIDE SEQUENCE</scope>
    <source>
        <strain evidence="1">NC-4</strain>
    </source>
</reference>